<evidence type="ECO:0000259" key="5">
    <source>
        <dbReference type="PROSITE" id="PS50002"/>
    </source>
</evidence>
<dbReference type="InterPro" id="IPR001452">
    <property type="entry name" value="SH3_domain"/>
</dbReference>
<dbReference type="Gene3D" id="2.30.30.40">
    <property type="entry name" value="SH3 Domains"/>
    <property type="match status" value="1"/>
</dbReference>
<feature type="domain" description="SH3" evidence="5">
    <location>
        <begin position="338"/>
        <end position="401"/>
    </location>
</feature>
<feature type="compositionally biased region" description="Polar residues" evidence="3">
    <location>
        <begin position="316"/>
        <end position="335"/>
    </location>
</feature>
<evidence type="ECO:0000256" key="1">
    <source>
        <dbReference type="ARBA" id="ARBA00022443"/>
    </source>
</evidence>
<dbReference type="PROSITE" id="PS50002">
    <property type="entry name" value="SH3"/>
    <property type="match status" value="1"/>
</dbReference>
<evidence type="ECO:0000256" key="2">
    <source>
        <dbReference type="PROSITE-ProRule" id="PRU00192"/>
    </source>
</evidence>
<keyword evidence="7" id="KW-1185">Reference proteome</keyword>
<dbReference type="EMBL" id="NHYE01005636">
    <property type="protein sequence ID" value="PPQ66203.1"/>
    <property type="molecule type" value="Genomic_DNA"/>
</dbReference>
<evidence type="ECO:0000313" key="6">
    <source>
        <dbReference type="EMBL" id="PPQ66203.1"/>
    </source>
</evidence>
<feature type="compositionally biased region" description="Low complexity" evidence="3">
    <location>
        <begin position="295"/>
        <end position="309"/>
    </location>
</feature>
<dbReference type="Pfam" id="PF14604">
    <property type="entry name" value="SH3_9"/>
    <property type="match status" value="1"/>
</dbReference>
<keyword evidence="4" id="KW-1133">Transmembrane helix</keyword>
<keyword evidence="4" id="KW-0472">Membrane</keyword>
<evidence type="ECO:0000256" key="3">
    <source>
        <dbReference type="SAM" id="MobiDB-lite"/>
    </source>
</evidence>
<organism evidence="6 7">
    <name type="scientific">Gymnopilus dilepis</name>
    <dbReference type="NCBI Taxonomy" id="231916"/>
    <lineage>
        <taxon>Eukaryota</taxon>
        <taxon>Fungi</taxon>
        <taxon>Dikarya</taxon>
        <taxon>Basidiomycota</taxon>
        <taxon>Agaricomycotina</taxon>
        <taxon>Agaricomycetes</taxon>
        <taxon>Agaricomycetidae</taxon>
        <taxon>Agaricales</taxon>
        <taxon>Agaricineae</taxon>
        <taxon>Hymenogastraceae</taxon>
        <taxon>Gymnopilus</taxon>
    </lineage>
</organism>
<dbReference type="SUPFAM" id="SSF50044">
    <property type="entry name" value="SH3-domain"/>
    <property type="match status" value="1"/>
</dbReference>
<proteinExistence type="predicted"/>
<evidence type="ECO:0000256" key="4">
    <source>
        <dbReference type="SAM" id="Phobius"/>
    </source>
</evidence>
<dbReference type="InParanoid" id="A0A409VIY9"/>
<sequence length="421" mass="45312">MLDSKPLVHRMVKVNVARAPQYPDTASGSTQPTAVTQTTFVTQTTVVDAANASQSVASPLPTSTAALAGAITFLGLALLLVLGACFYRRRQYRLRKAPSQTIEFNRDAFTEKKNPYLASNTYDPFKANVTSYTYHTKYPGSQTSISTKDSEDNFNPTVLAWKPQINTQFRVTNAASEGSSNAALPTFPRTAAEKKKATRSKPPSLSMNPEDMVGSPPPSYDIASGGQQFPVPTLMPPEKMRTIPAPPTPPASRKSFQSKKKSFHGQNLVIPNEDIPKAVPSPARSESFAPKDGLVSTPSSAPPVSAASSKAKLINSPATSNPFSPAPSSATTESQAPKTVRLMNVIAPYTPSLADELQVRVGDTVRVLQEYKDGWCFAQFVGKVDAPRGVVPLVCLEERRRVVPVSSKGSNSSLTSLVNWR</sequence>
<feature type="region of interest" description="Disordered" evidence="3">
    <location>
        <begin position="176"/>
        <end position="335"/>
    </location>
</feature>
<accession>A0A409VIY9</accession>
<dbReference type="Proteomes" id="UP000284706">
    <property type="component" value="Unassembled WGS sequence"/>
</dbReference>
<dbReference type="SMART" id="SM00326">
    <property type="entry name" value="SH3"/>
    <property type="match status" value="1"/>
</dbReference>
<gene>
    <name evidence="6" type="ORF">CVT26_011062</name>
</gene>
<evidence type="ECO:0000313" key="7">
    <source>
        <dbReference type="Proteomes" id="UP000284706"/>
    </source>
</evidence>
<dbReference type="InterPro" id="IPR036028">
    <property type="entry name" value="SH3-like_dom_sf"/>
</dbReference>
<reference evidence="6 7" key="1">
    <citation type="journal article" date="2018" name="Evol. Lett.">
        <title>Horizontal gene cluster transfer increased hallucinogenic mushroom diversity.</title>
        <authorList>
            <person name="Reynolds H.T."/>
            <person name="Vijayakumar V."/>
            <person name="Gluck-Thaler E."/>
            <person name="Korotkin H.B."/>
            <person name="Matheny P.B."/>
            <person name="Slot J.C."/>
        </authorList>
    </citation>
    <scope>NUCLEOTIDE SEQUENCE [LARGE SCALE GENOMIC DNA]</scope>
    <source>
        <strain evidence="6 7">SRW20</strain>
    </source>
</reference>
<feature type="transmembrane region" description="Helical" evidence="4">
    <location>
        <begin position="65"/>
        <end position="87"/>
    </location>
</feature>
<keyword evidence="4" id="KW-0812">Transmembrane</keyword>
<comment type="caution">
    <text evidence="6">The sequence shown here is derived from an EMBL/GenBank/DDBJ whole genome shotgun (WGS) entry which is preliminary data.</text>
</comment>
<protein>
    <recommendedName>
        <fullName evidence="5">SH3 domain-containing protein</fullName>
    </recommendedName>
</protein>
<dbReference type="STRING" id="231916.A0A409VIY9"/>
<dbReference type="OrthoDB" id="5340910at2759"/>
<keyword evidence="1 2" id="KW-0728">SH3 domain</keyword>
<name>A0A409VIY9_9AGAR</name>
<dbReference type="AlphaFoldDB" id="A0A409VIY9"/>